<dbReference type="PANTHER" id="PTHR46118">
    <property type="entry name" value="PROTEIN ABHD11"/>
    <property type="match status" value="1"/>
</dbReference>
<reference evidence="5 6" key="1">
    <citation type="submission" date="2016-05" db="EMBL/GenBank/DDBJ databases">
        <title>Complete genome sequence of two 2,5-diketo-D-glunonic acid producing strain Tatumella citrea.</title>
        <authorList>
            <person name="Duan C."/>
            <person name="Yang J."/>
            <person name="Yang S."/>
        </authorList>
    </citation>
    <scope>NUCLEOTIDE SEQUENCE [LARGE SCALE GENOMIC DNA]</scope>
    <source>
        <strain evidence="4 5">ATCC 39140</strain>
        <strain evidence="3 6">DSM 13699</strain>
    </source>
</reference>
<dbReference type="GO" id="GO:0016787">
    <property type="term" value="F:hydrolase activity"/>
    <property type="evidence" value="ECO:0007669"/>
    <property type="project" value="UniProtKB-KW"/>
</dbReference>
<organism evidence="3 6">
    <name type="scientific">Tatumella citrea</name>
    <name type="common">Pantoea citrea</name>
    <dbReference type="NCBI Taxonomy" id="53336"/>
    <lineage>
        <taxon>Bacteria</taxon>
        <taxon>Pseudomonadati</taxon>
        <taxon>Pseudomonadota</taxon>
        <taxon>Gammaproteobacteria</taxon>
        <taxon>Enterobacterales</taxon>
        <taxon>Erwiniaceae</taxon>
        <taxon>Tatumella</taxon>
    </lineage>
</organism>
<accession>A0A1Y0L5V8</accession>
<dbReference type="SUPFAM" id="SSF53474">
    <property type="entry name" value="alpha/beta-Hydrolases"/>
    <property type="match status" value="1"/>
</dbReference>
<dbReference type="EMBL" id="CP015579">
    <property type="protein sequence ID" value="ARU93401.1"/>
    <property type="molecule type" value="Genomic_DNA"/>
</dbReference>
<dbReference type="OrthoDB" id="9808398at2"/>
<keyword evidence="5" id="KW-1185">Reference proteome</keyword>
<sequence>MILNSRLQTEQIDEESSPTLLIHGLFGSLDNLGVLARSLKSHTRVLQVDVRNHGHSPRSTEMSYAAMARDMVDTLDHHQLEQVDVIGHSMGGKIAMALAALAPQRVRRLIMIDIAPVDYQARRHDDIFAALRAVTDAAVTRRESAAELMRPILNDEMVISFLLKSFHQGEWLFNVPVLWDNYAAITGWETCPAWPGPALFIAGGSSPYLDNCYRAELLAQFPHAKAYIVAGAGHWVHAEKPQAVISAVQRFLSLNAKTPE</sequence>
<dbReference type="PRINTS" id="PR00111">
    <property type="entry name" value="ABHYDROLASE"/>
</dbReference>
<evidence type="ECO:0000313" key="4">
    <source>
        <dbReference type="EMBL" id="ARU97439.1"/>
    </source>
</evidence>
<dbReference type="NCBIfam" id="NF007954">
    <property type="entry name" value="PRK10673.1"/>
    <property type="match status" value="1"/>
</dbReference>
<dbReference type="InterPro" id="IPR029058">
    <property type="entry name" value="AB_hydrolase_fold"/>
</dbReference>
<dbReference type="Proteomes" id="UP000195729">
    <property type="component" value="Chromosome"/>
</dbReference>
<protein>
    <submittedName>
        <fullName evidence="3">Acyl-CoA esterase</fullName>
    </submittedName>
</protein>
<dbReference type="EMBL" id="CP015581">
    <property type="protein sequence ID" value="ARU97439.1"/>
    <property type="molecule type" value="Genomic_DNA"/>
</dbReference>
<dbReference type="Proteomes" id="UP000195814">
    <property type="component" value="Chromosome"/>
</dbReference>
<gene>
    <name evidence="3" type="ORF">A7K98_06145</name>
    <name evidence="4" type="ORF">A7K99_06145</name>
</gene>
<dbReference type="Pfam" id="PF00561">
    <property type="entry name" value="Abhydrolase_1"/>
    <property type="match status" value="1"/>
</dbReference>
<dbReference type="RefSeq" id="WP_087487769.1">
    <property type="nucleotide sequence ID" value="NZ_CP015579.1"/>
</dbReference>
<dbReference type="InterPro" id="IPR000073">
    <property type="entry name" value="AB_hydrolase_1"/>
</dbReference>
<evidence type="ECO:0000313" key="5">
    <source>
        <dbReference type="Proteomes" id="UP000195729"/>
    </source>
</evidence>
<proteinExistence type="predicted"/>
<feature type="domain" description="AB hydrolase-1" evidence="2">
    <location>
        <begin position="20"/>
        <end position="241"/>
    </location>
</feature>
<name>A0A1Y0L5V8_TATCI</name>
<dbReference type="Gene3D" id="3.40.50.1820">
    <property type="entry name" value="alpha/beta hydrolase"/>
    <property type="match status" value="1"/>
</dbReference>
<dbReference type="PANTHER" id="PTHR46118:SF4">
    <property type="entry name" value="PROTEIN ABHD11"/>
    <property type="match status" value="1"/>
</dbReference>
<evidence type="ECO:0000256" key="1">
    <source>
        <dbReference type="ARBA" id="ARBA00022801"/>
    </source>
</evidence>
<dbReference type="AlphaFoldDB" id="A0A1Y0L5V8"/>
<dbReference type="KEGG" id="tci:A7K98_06145"/>
<evidence type="ECO:0000313" key="6">
    <source>
        <dbReference type="Proteomes" id="UP000195814"/>
    </source>
</evidence>
<evidence type="ECO:0000313" key="3">
    <source>
        <dbReference type="EMBL" id="ARU93401.1"/>
    </source>
</evidence>
<evidence type="ECO:0000259" key="2">
    <source>
        <dbReference type="Pfam" id="PF00561"/>
    </source>
</evidence>
<keyword evidence="1" id="KW-0378">Hydrolase</keyword>